<dbReference type="AlphaFoldDB" id="A0A5M3Z5Q6"/>
<organism evidence="1 2">
    <name type="scientific">Aspergillus terreus</name>
    <dbReference type="NCBI Taxonomy" id="33178"/>
    <lineage>
        <taxon>Eukaryota</taxon>
        <taxon>Fungi</taxon>
        <taxon>Dikarya</taxon>
        <taxon>Ascomycota</taxon>
        <taxon>Pezizomycotina</taxon>
        <taxon>Eurotiomycetes</taxon>
        <taxon>Eurotiomycetidae</taxon>
        <taxon>Eurotiales</taxon>
        <taxon>Aspergillaceae</taxon>
        <taxon>Aspergillus</taxon>
        <taxon>Aspergillus subgen. Circumdati</taxon>
    </lineage>
</organism>
<evidence type="ECO:0000313" key="2">
    <source>
        <dbReference type="Proteomes" id="UP000452235"/>
    </source>
</evidence>
<gene>
    <name evidence="1" type="ORF">ATEIFO6365_0005080500</name>
</gene>
<dbReference type="GO" id="GO:0016491">
    <property type="term" value="F:oxidoreductase activity"/>
    <property type="evidence" value="ECO:0007669"/>
    <property type="project" value="InterPro"/>
</dbReference>
<dbReference type="InterPro" id="IPR036188">
    <property type="entry name" value="FAD/NAD-bd_sf"/>
</dbReference>
<sequence>MSRHKPPRKTVAVVGSGLAGLTTAYLLARDSKERYDVEVFEMQDRLSLDSASYTPAEQPATPTQSRVDLPMRAFAGGYYNNLKLMYEYLGLKFASPKFIYPVSALPEDGSAMPTTYYIHSSNNHRFPPLRPDKYRLGAWIWELCYLAACYFWFTACCFLIAPKTHDQSGEVESLAEYIERIHLPRYYTKKYLLPLMSSVTTCPHDALLRFPATDILGYEKRTYGQPHFTVAGGVRQVEEKLSADINTRFGAKVTNVTTVGNKAQISWTDVHSRQTHEDLFDYVIIAVTPDVVGAIFQPLRQAMMSVPTVSVETVVHYDYSRILQSSKHVWKNMDSDSRFFRPTAHAQPMHICSNSSATESSHEHPSSAIVTTGPVAPIDPAKIVHRVRLVRVLRTTKSRKLINHLFDAMPSARIQDEKMPQWRNGDGNVFLVGGWCWDGMVLLEGCIVSAMRVAEQLGVDVPWGVPR</sequence>
<dbReference type="Proteomes" id="UP000452235">
    <property type="component" value="Unassembled WGS sequence"/>
</dbReference>
<proteinExistence type="predicted"/>
<dbReference type="OrthoDB" id="5977668at2759"/>
<evidence type="ECO:0000313" key="1">
    <source>
        <dbReference type="EMBL" id="GFF16613.1"/>
    </source>
</evidence>
<dbReference type="InterPro" id="IPR050464">
    <property type="entry name" value="Zeta_carotene_desat/Oxidored"/>
</dbReference>
<dbReference type="Pfam" id="PF13450">
    <property type="entry name" value="NAD_binding_8"/>
    <property type="match status" value="1"/>
</dbReference>
<comment type="caution">
    <text evidence="1">The sequence shown here is derived from an EMBL/GenBank/DDBJ whole genome shotgun (WGS) entry which is preliminary data.</text>
</comment>
<protein>
    <submittedName>
        <fullName evidence="1">Uncharacterized protein</fullName>
    </submittedName>
</protein>
<dbReference type="Gene3D" id="3.50.50.60">
    <property type="entry name" value="FAD/NAD(P)-binding domain"/>
    <property type="match status" value="1"/>
</dbReference>
<keyword evidence="2" id="KW-1185">Reference proteome</keyword>
<dbReference type="SUPFAM" id="SSF51905">
    <property type="entry name" value="FAD/NAD(P)-binding domain"/>
    <property type="match status" value="1"/>
</dbReference>
<dbReference type="Pfam" id="PF01593">
    <property type="entry name" value="Amino_oxidase"/>
    <property type="match status" value="1"/>
</dbReference>
<dbReference type="PANTHER" id="PTHR42923:SF42">
    <property type="entry name" value="AMINE OXIDASE DOMAIN-CONTAINING PROTEIN"/>
    <property type="match status" value="1"/>
</dbReference>
<dbReference type="PANTHER" id="PTHR42923">
    <property type="entry name" value="PROTOPORPHYRINOGEN OXIDASE"/>
    <property type="match status" value="1"/>
</dbReference>
<accession>A0A5M3Z5Q6</accession>
<name>A0A5M3Z5Q6_ASPTE</name>
<dbReference type="InterPro" id="IPR002937">
    <property type="entry name" value="Amino_oxidase"/>
</dbReference>
<dbReference type="VEuPathDB" id="FungiDB:ATEG_05576"/>
<reference evidence="1 2" key="1">
    <citation type="submission" date="2020-01" db="EMBL/GenBank/DDBJ databases">
        <title>Aspergillus terreus IFO 6365 whole genome shotgun sequence.</title>
        <authorList>
            <person name="Kanamasa S."/>
            <person name="Takahashi H."/>
        </authorList>
    </citation>
    <scope>NUCLEOTIDE SEQUENCE [LARGE SCALE GENOMIC DNA]</scope>
    <source>
        <strain evidence="1 2">IFO 6365</strain>
    </source>
</reference>
<dbReference type="EMBL" id="BLJY01000005">
    <property type="protein sequence ID" value="GFF16613.1"/>
    <property type="molecule type" value="Genomic_DNA"/>
</dbReference>